<evidence type="ECO:0000256" key="1">
    <source>
        <dbReference type="ARBA" id="ARBA00000822"/>
    </source>
</evidence>
<dbReference type="PROSITE" id="PS01095">
    <property type="entry name" value="GH18_1"/>
    <property type="match status" value="1"/>
</dbReference>
<dbReference type="PROSITE" id="PS51910">
    <property type="entry name" value="GH18_2"/>
    <property type="match status" value="1"/>
</dbReference>
<comment type="catalytic activity">
    <reaction evidence="1">
        <text>Random endo-hydrolysis of N-acetyl-beta-D-glucosaminide (1-&gt;4)-beta-linkages in chitin and chitodextrins.</text>
        <dbReference type="EC" id="3.2.1.14"/>
    </reaction>
</comment>
<dbReference type="InterPro" id="IPR036779">
    <property type="entry name" value="LysM_dom_sf"/>
</dbReference>
<evidence type="ECO:0000256" key="8">
    <source>
        <dbReference type="ARBA" id="ARBA00023277"/>
    </source>
</evidence>
<feature type="disulfide bond" evidence="11">
    <location>
        <begin position="466"/>
        <end position="480"/>
    </location>
</feature>
<dbReference type="PROSITE" id="PS50941">
    <property type="entry name" value="CHIT_BIND_I_2"/>
    <property type="match status" value="1"/>
</dbReference>
<dbReference type="SMART" id="SM00257">
    <property type="entry name" value="LysM"/>
    <property type="match status" value="2"/>
</dbReference>
<dbReference type="InterPro" id="IPR017946">
    <property type="entry name" value="PLC-like_Pdiesterase_TIM-brl"/>
</dbReference>
<dbReference type="InterPro" id="IPR001002">
    <property type="entry name" value="Chitin-bd_1"/>
</dbReference>
<comment type="caution">
    <text evidence="16">The sequence shown here is derived from an EMBL/GenBank/DDBJ whole genome shotgun (WGS) entry which is preliminary data.</text>
</comment>
<evidence type="ECO:0000313" key="17">
    <source>
        <dbReference type="Proteomes" id="UP000283090"/>
    </source>
</evidence>
<dbReference type="GO" id="GO:0008081">
    <property type="term" value="F:phosphoric diester hydrolase activity"/>
    <property type="evidence" value="ECO:0007669"/>
    <property type="project" value="InterPro"/>
</dbReference>
<dbReference type="InterPro" id="IPR011583">
    <property type="entry name" value="Chitinase_II/V-like_cat"/>
</dbReference>
<dbReference type="SUPFAM" id="SSF54556">
    <property type="entry name" value="Chitinase insertion domain"/>
    <property type="match status" value="1"/>
</dbReference>
<dbReference type="SMART" id="SM00636">
    <property type="entry name" value="Glyco_18"/>
    <property type="match status" value="1"/>
</dbReference>
<dbReference type="Pfam" id="PF00187">
    <property type="entry name" value="Chitin_bind_1"/>
    <property type="match status" value="1"/>
</dbReference>
<feature type="domain" description="LysM" evidence="14">
    <location>
        <begin position="311"/>
        <end position="356"/>
    </location>
</feature>
<accession>A0A436ZU80</accession>
<reference evidence="16 17" key="1">
    <citation type="submission" date="2019-01" db="EMBL/GenBank/DDBJ databases">
        <title>Intercellular communication is required for trap formation in the nematode-trapping fungus Duddingtonia flagrans.</title>
        <authorList>
            <person name="Youssar L."/>
            <person name="Wernet V."/>
            <person name="Hensel N."/>
            <person name="Hildebrandt H.-G."/>
            <person name="Fischer R."/>
        </authorList>
    </citation>
    <scope>NUCLEOTIDE SEQUENCE [LARGE SCALE GENOMIC DNA]</scope>
    <source>
        <strain evidence="16 17">CBS H-5679</strain>
    </source>
</reference>
<dbReference type="GO" id="GO:0006032">
    <property type="term" value="P:chitin catabolic process"/>
    <property type="evidence" value="ECO:0007669"/>
    <property type="project" value="UniProtKB-KW"/>
</dbReference>
<keyword evidence="9 12" id="KW-0326">Glycosidase</keyword>
<feature type="domain" description="Chitin-binding type-1" evidence="13">
    <location>
        <begin position="436"/>
        <end position="506"/>
    </location>
</feature>
<evidence type="ECO:0000256" key="12">
    <source>
        <dbReference type="RuleBase" id="RU000489"/>
    </source>
</evidence>
<evidence type="ECO:0000256" key="5">
    <source>
        <dbReference type="ARBA" id="ARBA00022801"/>
    </source>
</evidence>
<dbReference type="Gene3D" id="3.20.20.80">
    <property type="entry name" value="Glycosidases"/>
    <property type="match status" value="1"/>
</dbReference>
<evidence type="ECO:0000256" key="2">
    <source>
        <dbReference type="ARBA" id="ARBA00008682"/>
    </source>
</evidence>
<dbReference type="EC" id="3.2.1.14" evidence="3"/>
<dbReference type="PANTHER" id="PTHR47700">
    <property type="entry name" value="V CHITINASE, PUTATIVE (AFU_ORTHOLOGUE AFUA_6G13720)-RELATED"/>
    <property type="match status" value="1"/>
</dbReference>
<dbReference type="CDD" id="cd00118">
    <property type="entry name" value="LysM"/>
    <property type="match status" value="1"/>
</dbReference>
<name>A0A436ZU80_ARTFL</name>
<dbReference type="EMBL" id="SAEB01000009">
    <property type="protein sequence ID" value="RVD82478.1"/>
    <property type="molecule type" value="Genomic_DNA"/>
</dbReference>
<dbReference type="STRING" id="97331.A0A436ZU80"/>
<dbReference type="GO" id="GO:0000272">
    <property type="term" value="P:polysaccharide catabolic process"/>
    <property type="evidence" value="ECO:0007669"/>
    <property type="project" value="UniProtKB-KW"/>
</dbReference>
<evidence type="ECO:0000256" key="9">
    <source>
        <dbReference type="ARBA" id="ARBA00023295"/>
    </source>
</evidence>
<dbReference type="SUPFAM" id="SSF51445">
    <property type="entry name" value="(Trans)glycosidases"/>
    <property type="match status" value="1"/>
</dbReference>
<evidence type="ECO:0000256" key="3">
    <source>
        <dbReference type="ARBA" id="ARBA00012729"/>
    </source>
</evidence>
<evidence type="ECO:0000256" key="6">
    <source>
        <dbReference type="ARBA" id="ARBA00023024"/>
    </source>
</evidence>
<feature type="disulfide bond" evidence="11">
    <location>
        <begin position="500"/>
        <end position="504"/>
    </location>
</feature>
<dbReference type="SUPFAM" id="SSF57016">
    <property type="entry name" value="Plant lectins/antimicrobial peptides"/>
    <property type="match status" value="1"/>
</dbReference>
<dbReference type="InterPro" id="IPR029070">
    <property type="entry name" value="Chitinase_insertion_sf"/>
</dbReference>
<keyword evidence="8" id="KW-0119">Carbohydrate metabolism</keyword>
<comment type="caution">
    <text evidence="11">Lacks conserved residue(s) required for the propagation of feature annotation.</text>
</comment>
<gene>
    <name evidence="16" type="ORF">DFL_006904</name>
</gene>
<dbReference type="PANTHER" id="PTHR47700:SF2">
    <property type="entry name" value="CHITINASE"/>
    <property type="match status" value="1"/>
</dbReference>
<keyword evidence="6" id="KW-0146">Chitin degradation</keyword>
<dbReference type="GO" id="GO:0008843">
    <property type="term" value="F:endochitinase activity"/>
    <property type="evidence" value="ECO:0007669"/>
    <property type="project" value="UniProtKB-EC"/>
</dbReference>
<sequence>MPTDAAIEKRRKEHVDIIRYSSPCRSLLQMRTYAYLALLANSSFCYALLHTSFGQYPDPCPGKCSRLGPNPSEWMQVHSLNDLQRCRDQTLLFDLNVQNLVDNPQTQLTIRTCSRDGNNPTSPSVKRPRDDVSGEIAVDNNCGATAKDVKVPARIGSPISLPPSIVSHGNVSRAITQIVEYLNNEASCGVTIMFAKSGDAVVGLYSGAGIQKASAAALVKKFQDHAQDNVGSRMLQICNKEQTSAETLGLFIGEMSELAIIQNAVKSWTNGGCLDGTSTQKDISMTLLVSSVAKDSSVPVSRIFRKRAPCRDIQVVPGDSCGSLATRCGISGSDFTKFNPASDLCAALRPKQWVCCSAGELPDHLPQPNPNGSCFTHTVQPGDGCWAIADSFGIDQSKIGEYNSNTWGWAGCERLQVGQVICLSQGGPPFPPPVEGAVCGPQVPGTQRPTDGTPIAELNPCPLNACCDVWGFCGITQEFCTPTPADTGAPGTAQPGTNGCISNCGTDIVNNDAPPAQFIKVGYFEAWNKERPCLTMDVTQIDKSKISHIHFAFATVTADWRVDVSSVQEQFDKFKALTGVAKILSFGGWAFSTEPATFQRFRDATLPGNREVFATNCVDFLNEHRLDGLDFDWEYPGAPDIPGVPPGTGDEAWNYYEFLVLVRNKMVASASLSIAIPASFWYLKPYPVKEMATVLDYMVYMTYDFHGQWDIGNQFSIPGCPAGNCLRSHVNKTETQTALALITKAGVPSNKVIVGISSYGRGFRMSNPNCRGPMCTFTGTSVSSNTRPGRCTRTSGYISNAEMDEIIANPGSFDIVDSYHDPESDSDILVYGDANAADWVAYMSQTTKTNRAQWFRSLNFGGSVDWAVDLMEFIDENHNPNSCRAEDRTYSEEVMRVPQYNMFKPIVHATTPEKSNGTRHYITIVNMTPHRFVLDTDRIHSYQMKEFNWGDIPQGRSRQNVAHIEWTVWPFGNIDDSAGEAYYTIAGTNKRFEFRARLDHAVFDLTGMGLGERRFNYPGRQASLSLVISGSDSYGFTTSLAHGPGNWMRNMYDVIKDRKLKHIVMPGTHDAGMTRWTGQLFNLATPGNTLNQGLDIYYQLRAGARWFDLRVGDVYNPRNPDRYKFWVLHLSDEEGGSTLGNTGESFDEVIEEINRFTSENPGEIIFLRFRYLIGRDEYVNDQELPPEPKTTGPRYWDQRIVDHFFSELKRINNLCPNLEVGTQFSEQKASYFMDRNGRAGCVIPLLAGHLRPEVSQEAVGDGIYHKDRMEIWDNWSDENDVEVMARDQIAGWRSINRSGDFSNDQFLISQWIVGSLLNIETRALEEAKPAMYFAGVNGMSPERWPNVLLVDYIGVYEYGKNRWDEVSAELYALTVGLNLYMIGENCDINKEKSPLLRASTRRSIS</sequence>
<dbReference type="VEuPathDB" id="FungiDB:DFL_006904"/>
<dbReference type="Proteomes" id="UP000283090">
    <property type="component" value="Unassembled WGS sequence"/>
</dbReference>
<dbReference type="Gene3D" id="3.20.20.190">
    <property type="entry name" value="Phosphatidylinositol (PI) phosphodiesterase"/>
    <property type="match status" value="1"/>
</dbReference>
<evidence type="ECO:0000313" key="16">
    <source>
        <dbReference type="EMBL" id="RVD82478.1"/>
    </source>
</evidence>
<comment type="similarity">
    <text evidence="2">Belongs to the glycosyl hydrolase 18 family. Chitinase class V subfamily.</text>
</comment>
<evidence type="ECO:0000256" key="4">
    <source>
        <dbReference type="ARBA" id="ARBA00022669"/>
    </source>
</evidence>
<dbReference type="InterPro" id="IPR053214">
    <property type="entry name" value="LysM12-like"/>
</dbReference>
<dbReference type="Pfam" id="PF01476">
    <property type="entry name" value="LysM"/>
    <property type="match status" value="2"/>
</dbReference>
<keyword evidence="5 12" id="KW-0378">Hydrolase</keyword>
<dbReference type="Gene3D" id="3.10.50.10">
    <property type="match status" value="1"/>
</dbReference>
<dbReference type="GeneID" id="93589215"/>
<dbReference type="PROSITE" id="PS51782">
    <property type="entry name" value="LYSM"/>
    <property type="match status" value="2"/>
</dbReference>
<keyword evidence="17" id="KW-1185">Reference proteome</keyword>
<evidence type="ECO:0000259" key="15">
    <source>
        <dbReference type="PROSITE" id="PS51910"/>
    </source>
</evidence>
<evidence type="ECO:0000259" key="14">
    <source>
        <dbReference type="PROSITE" id="PS51782"/>
    </source>
</evidence>
<dbReference type="Gene3D" id="3.10.350.10">
    <property type="entry name" value="LysM domain"/>
    <property type="match status" value="2"/>
</dbReference>
<dbReference type="InterPro" id="IPR017853">
    <property type="entry name" value="GH"/>
</dbReference>
<dbReference type="Pfam" id="PF00704">
    <property type="entry name" value="Glyco_hydro_18"/>
    <property type="match status" value="1"/>
</dbReference>
<dbReference type="PROSITE" id="PS50007">
    <property type="entry name" value="PIPLC_X_DOMAIN"/>
    <property type="match status" value="1"/>
</dbReference>
<keyword evidence="11" id="KW-1015">Disulfide bond</keyword>
<dbReference type="CDD" id="cd00035">
    <property type="entry name" value="ChtBD1"/>
    <property type="match status" value="1"/>
</dbReference>
<evidence type="ECO:0000256" key="10">
    <source>
        <dbReference type="ARBA" id="ARBA00023326"/>
    </source>
</evidence>
<keyword evidence="7" id="KW-0843">Virulence</keyword>
<dbReference type="GO" id="GO:0006629">
    <property type="term" value="P:lipid metabolic process"/>
    <property type="evidence" value="ECO:0007669"/>
    <property type="project" value="InterPro"/>
</dbReference>
<protein>
    <recommendedName>
        <fullName evidence="3">chitinase</fullName>
        <ecNumber evidence="3">3.2.1.14</ecNumber>
    </recommendedName>
</protein>
<keyword evidence="10" id="KW-0624">Polysaccharide degradation</keyword>
<feature type="disulfide bond" evidence="11">
    <location>
        <begin position="461"/>
        <end position="473"/>
    </location>
</feature>
<dbReference type="InterPro" id="IPR001223">
    <property type="entry name" value="Glyco_hydro18_cat"/>
</dbReference>
<evidence type="ECO:0000256" key="7">
    <source>
        <dbReference type="ARBA" id="ARBA00023026"/>
    </source>
</evidence>
<keyword evidence="4 11" id="KW-0147">Chitin-binding</keyword>
<dbReference type="OrthoDB" id="1046782at2759"/>
<dbReference type="SUPFAM" id="SSF51695">
    <property type="entry name" value="PLC-like phosphodiesterases"/>
    <property type="match status" value="1"/>
</dbReference>
<dbReference type="RefSeq" id="XP_067488022.1">
    <property type="nucleotide sequence ID" value="XM_067636401.1"/>
</dbReference>
<dbReference type="CDD" id="cd02878">
    <property type="entry name" value="GH18_zymocin_alpha"/>
    <property type="match status" value="1"/>
</dbReference>
<organism evidence="16 17">
    <name type="scientific">Arthrobotrys flagrans</name>
    <name type="common">Nematode-trapping fungus</name>
    <name type="synonym">Trichothecium flagrans</name>
    <dbReference type="NCBI Taxonomy" id="97331"/>
    <lineage>
        <taxon>Eukaryota</taxon>
        <taxon>Fungi</taxon>
        <taxon>Dikarya</taxon>
        <taxon>Ascomycota</taxon>
        <taxon>Pezizomycotina</taxon>
        <taxon>Orbiliomycetes</taxon>
        <taxon>Orbiliales</taxon>
        <taxon>Orbiliaceae</taxon>
        <taxon>Arthrobotrys</taxon>
    </lineage>
</organism>
<feature type="domain" description="LysM" evidence="14">
    <location>
        <begin position="375"/>
        <end position="423"/>
    </location>
</feature>
<dbReference type="SMART" id="SM00270">
    <property type="entry name" value="ChtBD1"/>
    <property type="match status" value="1"/>
</dbReference>
<dbReference type="InterPro" id="IPR036861">
    <property type="entry name" value="Endochitinase-like_sf"/>
</dbReference>
<evidence type="ECO:0000259" key="13">
    <source>
        <dbReference type="PROSITE" id="PS50941"/>
    </source>
</evidence>
<evidence type="ECO:0000256" key="11">
    <source>
        <dbReference type="PROSITE-ProRule" id="PRU00261"/>
    </source>
</evidence>
<dbReference type="Gene3D" id="3.30.60.10">
    <property type="entry name" value="Endochitinase-like"/>
    <property type="match status" value="1"/>
</dbReference>
<dbReference type="InterPro" id="IPR018392">
    <property type="entry name" value="LysM"/>
</dbReference>
<proteinExistence type="inferred from homology"/>
<dbReference type="SUPFAM" id="SSF54106">
    <property type="entry name" value="LysM domain"/>
    <property type="match status" value="1"/>
</dbReference>
<dbReference type="InterPro" id="IPR001579">
    <property type="entry name" value="Glyco_hydro_18_chit_AS"/>
</dbReference>
<dbReference type="GO" id="GO:0008061">
    <property type="term" value="F:chitin binding"/>
    <property type="evidence" value="ECO:0007669"/>
    <property type="project" value="UniProtKB-UniRule"/>
</dbReference>
<feature type="domain" description="GH18" evidence="15">
    <location>
        <begin position="518"/>
        <end position="881"/>
    </location>
</feature>